<dbReference type="PANTHER" id="PTHR11054">
    <property type="entry name" value="6-PHOSPHOGLUCONOLACTONASE"/>
    <property type="match status" value="1"/>
</dbReference>
<dbReference type="InterPro" id="IPR005900">
    <property type="entry name" value="6-phosphogluconolactonase_DevB"/>
</dbReference>
<name>A0A8W8L8D4_MAGGI</name>
<dbReference type="EnsemblMetazoa" id="G26937.1">
    <property type="protein sequence ID" value="G26937.1:cds"/>
    <property type="gene ID" value="G26937"/>
</dbReference>
<accession>A0A8W8L8D4</accession>
<sequence length="246" mass="26586">MAAPTILVLESEADVSSKLCDLVIEKANSAIERDGKFTVGLSGGSMAKFLCNGLPSRTTDWSKWRVFFCDERHVPFTDPECTYTIYKSKLVDNGGPLPGENIFPINPDLSVEDAAQAYKEKILEVFGGVDLPKFHLLLLGMGPDGHTCSLFPGHPLLQVTKDIISPISDSPKPPPKRVTMTFPMINNCECAIFASCGGGKAEIVKRVLESDGGEPLPAARVKPTQGELIWILDKAAASQLKAQSNI</sequence>
<evidence type="ECO:0000256" key="2">
    <source>
        <dbReference type="ARBA" id="ARBA00004961"/>
    </source>
</evidence>
<dbReference type="EnsemblMetazoa" id="G26937.2">
    <property type="protein sequence ID" value="G26937.2:cds"/>
    <property type="gene ID" value="G26937"/>
</dbReference>
<dbReference type="GO" id="GO:0017057">
    <property type="term" value="F:6-phosphogluconolactonase activity"/>
    <property type="evidence" value="ECO:0007669"/>
    <property type="project" value="UniProtKB-UniRule"/>
</dbReference>
<feature type="domain" description="Glucosamine/galactosamine-6-phosphate isomerase" evidence="7">
    <location>
        <begin position="11"/>
        <end position="230"/>
    </location>
</feature>
<dbReference type="EC" id="3.1.1.31" evidence="4 6"/>
<dbReference type="OMA" id="YQLFEFE"/>
<dbReference type="InterPro" id="IPR006148">
    <property type="entry name" value="Glc/Gal-6P_isomerase"/>
</dbReference>
<evidence type="ECO:0000313" key="8">
    <source>
        <dbReference type="EnsemblMetazoa" id="G26937.1:cds"/>
    </source>
</evidence>
<dbReference type="NCBIfam" id="TIGR01198">
    <property type="entry name" value="pgl"/>
    <property type="match status" value="1"/>
</dbReference>
<evidence type="ECO:0000256" key="4">
    <source>
        <dbReference type="ARBA" id="ARBA00013198"/>
    </source>
</evidence>
<dbReference type="InterPro" id="IPR037171">
    <property type="entry name" value="NagB/RpiA_transferase-like"/>
</dbReference>
<dbReference type="GO" id="GO:0005975">
    <property type="term" value="P:carbohydrate metabolic process"/>
    <property type="evidence" value="ECO:0007669"/>
    <property type="project" value="UniProtKB-UniRule"/>
</dbReference>
<evidence type="ECO:0000256" key="6">
    <source>
        <dbReference type="RuleBase" id="RU365095"/>
    </source>
</evidence>
<dbReference type="CDD" id="cd01400">
    <property type="entry name" value="6PGL"/>
    <property type="match status" value="1"/>
</dbReference>
<comment type="catalytic activity">
    <reaction evidence="1 6">
        <text>6-phospho-D-glucono-1,5-lactone + H2O = 6-phospho-D-gluconate + H(+)</text>
        <dbReference type="Rhea" id="RHEA:12556"/>
        <dbReference type="ChEBI" id="CHEBI:15377"/>
        <dbReference type="ChEBI" id="CHEBI:15378"/>
        <dbReference type="ChEBI" id="CHEBI:57955"/>
        <dbReference type="ChEBI" id="CHEBI:58759"/>
        <dbReference type="EC" id="3.1.1.31"/>
    </reaction>
</comment>
<evidence type="ECO:0000259" key="7">
    <source>
        <dbReference type="Pfam" id="PF01182"/>
    </source>
</evidence>
<evidence type="ECO:0000256" key="5">
    <source>
        <dbReference type="ARBA" id="ARBA00022801"/>
    </source>
</evidence>
<dbReference type="GO" id="GO:0006098">
    <property type="term" value="P:pentose-phosphate shunt"/>
    <property type="evidence" value="ECO:0007669"/>
    <property type="project" value="InterPro"/>
</dbReference>
<dbReference type="InterPro" id="IPR039104">
    <property type="entry name" value="6PGL"/>
</dbReference>
<comment type="pathway">
    <text evidence="2 6">Carbohydrate degradation; pentose phosphate pathway; D-ribulose 5-phosphate from D-glucose 6-phosphate (oxidative stage): step 2/3.</text>
</comment>
<keyword evidence="9" id="KW-1185">Reference proteome</keyword>
<reference evidence="8" key="1">
    <citation type="submission" date="2022-08" db="UniProtKB">
        <authorList>
            <consortium name="EnsemblMetazoa"/>
        </authorList>
    </citation>
    <scope>IDENTIFICATION</scope>
    <source>
        <strain evidence="8">05x7-T-G4-1.051#20</strain>
    </source>
</reference>
<keyword evidence="5 6" id="KW-0378">Hydrolase</keyword>
<proteinExistence type="inferred from homology"/>
<comment type="function">
    <text evidence="6">Hydrolysis of 6-phosphogluconolactone to 6-phosphogluconate.</text>
</comment>
<dbReference type="Gene3D" id="3.40.50.1360">
    <property type="match status" value="1"/>
</dbReference>
<dbReference type="FunFam" id="3.40.50.1360:FF:000005">
    <property type="entry name" value="6-phosphogluconolactonase"/>
    <property type="match status" value="1"/>
</dbReference>
<dbReference type="Proteomes" id="UP000005408">
    <property type="component" value="Unassembled WGS sequence"/>
</dbReference>
<evidence type="ECO:0000313" key="9">
    <source>
        <dbReference type="Proteomes" id="UP000005408"/>
    </source>
</evidence>
<comment type="similarity">
    <text evidence="3 6">Belongs to the glucosamine/galactosamine-6-phosphate isomerase family. 6-phosphogluconolactonase subfamily.</text>
</comment>
<dbReference type="AlphaFoldDB" id="A0A8W8L8D4"/>
<organism evidence="8 9">
    <name type="scientific">Magallana gigas</name>
    <name type="common">Pacific oyster</name>
    <name type="synonym">Crassostrea gigas</name>
    <dbReference type="NCBI Taxonomy" id="29159"/>
    <lineage>
        <taxon>Eukaryota</taxon>
        <taxon>Metazoa</taxon>
        <taxon>Spiralia</taxon>
        <taxon>Lophotrochozoa</taxon>
        <taxon>Mollusca</taxon>
        <taxon>Bivalvia</taxon>
        <taxon>Autobranchia</taxon>
        <taxon>Pteriomorphia</taxon>
        <taxon>Ostreida</taxon>
        <taxon>Ostreoidea</taxon>
        <taxon>Ostreidae</taxon>
        <taxon>Magallana</taxon>
    </lineage>
</organism>
<evidence type="ECO:0000256" key="3">
    <source>
        <dbReference type="ARBA" id="ARBA00010662"/>
    </source>
</evidence>
<dbReference type="PANTHER" id="PTHR11054:SF0">
    <property type="entry name" value="6-PHOSPHOGLUCONOLACTONASE"/>
    <property type="match status" value="1"/>
</dbReference>
<dbReference type="OrthoDB" id="432544at2759"/>
<evidence type="ECO:0000256" key="1">
    <source>
        <dbReference type="ARBA" id="ARBA00000832"/>
    </source>
</evidence>
<dbReference type="SUPFAM" id="SSF100950">
    <property type="entry name" value="NagB/RpiA/CoA transferase-like"/>
    <property type="match status" value="1"/>
</dbReference>
<dbReference type="Pfam" id="PF01182">
    <property type="entry name" value="Glucosamine_iso"/>
    <property type="match status" value="1"/>
</dbReference>
<protein>
    <recommendedName>
        <fullName evidence="4 6">6-phosphogluconolactonase</fullName>
        <shortName evidence="6">6PGL</shortName>
        <ecNumber evidence="4 6">3.1.1.31</ecNumber>
    </recommendedName>
</protein>